<gene>
    <name evidence="2" type="ORF">RHRU231_470258</name>
</gene>
<evidence type="ECO:0000256" key="1">
    <source>
        <dbReference type="SAM" id="MobiDB-lite"/>
    </source>
</evidence>
<dbReference type="EMBL" id="CCSD01000058">
    <property type="protein sequence ID" value="CDZ89410.1"/>
    <property type="molecule type" value="Genomic_DNA"/>
</dbReference>
<feature type="region of interest" description="Disordered" evidence="1">
    <location>
        <begin position="1"/>
        <end position="24"/>
    </location>
</feature>
<accession>A0A098BMG3</accession>
<organism evidence="2 3">
    <name type="scientific">Rhodococcus ruber</name>
    <dbReference type="NCBI Taxonomy" id="1830"/>
    <lineage>
        <taxon>Bacteria</taxon>
        <taxon>Bacillati</taxon>
        <taxon>Actinomycetota</taxon>
        <taxon>Actinomycetes</taxon>
        <taxon>Mycobacteriales</taxon>
        <taxon>Nocardiaceae</taxon>
        <taxon>Rhodococcus</taxon>
    </lineage>
</organism>
<protein>
    <submittedName>
        <fullName evidence="2">Uncharacterized protein</fullName>
    </submittedName>
</protein>
<evidence type="ECO:0000313" key="2">
    <source>
        <dbReference type="EMBL" id="CDZ89410.1"/>
    </source>
</evidence>
<sequence>MGSPAGTRPAEAGRPGTEAVPGLPGDLWRWAVSDRGARPGAGVAALEGTTLVLAHAAPHARVLTGLEGPREALGGDGAAVAHELGVGDLREGRAAVTDGEEQLGILVAADGLVAPVHASTLLR</sequence>
<proteinExistence type="predicted"/>
<evidence type="ECO:0000313" key="3">
    <source>
        <dbReference type="Proteomes" id="UP000042997"/>
    </source>
</evidence>
<dbReference type="Proteomes" id="UP000042997">
    <property type="component" value="Unassembled WGS sequence"/>
</dbReference>
<dbReference type="AlphaFoldDB" id="A0A098BMG3"/>
<name>A0A098BMG3_9NOCA</name>
<reference evidence="2 3" key="1">
    <citation type="journal article" date="2014" name="Genome Announc.">
        <title>Draft Genome Sequence of Propane- and Butane-Oxidizing Actinobacterium Rhodococcus ruber IEGM 231.</title>
        <authorList>
            <person name="Ivshina I.B."/>
            <person name="Kuyukina M.S."/>
            <person name="Krivoruchko A.V."/>
            <person name="Barbe V."/>
            <person name="Fischer C."/>
        </authorList>
    </citation>
    <scope>NUCLEOTIDE SEQUENCE [LARGE SCALE GENOMIC DNA]</scope>
</reference>